<dbReference type="Gene3D" id="3.10.129.10">
    <property type="entry name" value="Hotdog Thioesterase"/>
    <property type="match status" value="1"/>
</dbReference>
<evidence type="ECO:0000256" key="2">
    <source>
        <dbReference type="ARBA" id="ARBA00022801"/>
    </source>
</evidence>
<keyword evidence="5" id="KW-1185">Reference proteome</keyword>
<dbReference type="CDD" id="cd03443">
    <property type="entry name" value="PaaI_thioesterase"/>
    <property type="match status" value="1"/>
</dbReference>
<sequence>MAKDTLDEIAEMWLKSIPDEAGNLAAGNWMAAILPHLSLVQTSPTDTQDTPVVSFAFTVRPKHCNRMNSLHGGCIASIFDFTTTLSLARIGRPGFWDSLGVSRSLSVTYLRPAPAGTELLIDCEVVQVGRTLAALRGSIKRRRDGQLVAVCEHGKVNVDSGPRL</sequence>
<dbReference type="InterPro" id="IPR003736">
    <property type="entry name" value="PAAI_dom"/>
</dbReference>
<proteinExistence type="inferred from homology"/>
<evidence type="ECO:0000313" key="4">
    <source>
        <dbReference type="EMBL" id="KAL1897032.1"/>
    </source>
</evidence>
<dbReference type="NCBIfam" id="TIGR00369">
    <property type="entry name" value="unchar_dom_1"/>
    <property type="match status" value="1"/>
</dbReference>
<dbReference type="InterPro" id="IPR029069">
    <property type="entry name" value="HotDog_dom_sf"/>
</dbReference>
<dbReference type="Pfam" id="PF03061">
    <property type="entry name" value="4HBT"/>
    <property type="match status" value="1"/>
</dbReference>
<dbReference type="PANTHER" id="PTHR21660:SF1">
    <property type="entry name" value="ACYL-COENZYME A THIOESTERASE 13"/>
    <property type="match status" value="1"/>
</dbReference>
<dbReference type="SUPFAM" id="SSF54637">
    <property type="entry name" value="Thioesterase/thiol ester dehydrase-isomerase"/>
    <property type="match status" value="1"/>
</dbReference>
<organism evidence="4 5">
    <name type="scientific">Sporothrix stenoceras</name>
    <dbReference type="NCBI Taxonomy" id="5173"/>
    <lineage>
        <taxon>Eukaryota</taxon>
        <taxon>Fungi</taxon>
        <taxon>Dikarya</taxon>
        <taxon>Ascomycota</taxon>
        <taxon>Pezizomycotina</taxon>
        <taxon>Sordariomycetes</taxon>
        <taxon>Sordariomycetidae</taxon>
        <taxon>Ophiostomatales</taxon>
        <taxon>Ophiostomataceae</taxon>
        <taxon>Sporothrix</taxon>
    </lineage>
</organism>
<evidence type="ECO:0000313" key="5">
    <source>
        <dbReference type="Proteomes" id="UP001583186"/>
    </source>
</evidence>
<dbReference type="EMBL" id="JAWCUI010000020">
    <property type="protein sequence ID" value="KAL1897032.1"/>
    <property type="molecule type" value="Genomic_DNA"/>
</dbReference>
<dbReference type="Proteomes" id="UP001583186">
    <property type="component" value="Unassembled WGS sequence"/>
</dbReference>
<dbReference type="InterPro" id="IPR039298">
    <property type="entry name" value="ACOT13"/>
</dbReference>
<reference evidence="4 5" key="1">
    <citation type="journal article" date="2024" name="IMA Fungus">
        <title>IMA Genome - F19 : A genome assembly and annotation guide to empower mycologists, including annotated draft genome sequences of Ceratocystis pirilliformis, Diaporthe australafricana, Fusarium ophioides, Paecilomyces lecythidis, and Sporothrix stenoceras.</title>
        <authorList>
            <person name="Aylward J."/>
            <person name="Wilson A.M."/>
            <person name="Visagie C.M."/>
            <person name="Spraker J."/>
            <person name="Barnes I."/>
            <person name="Buitendag C."/>
            <person name="Ceriani C."/>
            <person name="Del Mar Angel L."/>
            <person name="du Plessis D."/>
            <person name="Fuchs T."/>
            <person name="Gasser K."/>
            <person name="Kramer D."/>
            <person name="Li W."/>
            <person name="Munsamy K."/>
            <person name="Piso A."/>
            <person name="Price J.L."/>
            <person name="Sonnekus B."/>
            <person name="Thomas C."/>
            <person name="van der Nest A."/>
            <person name="van Dijk A."/>
            <person name="van Heerden A."/>
            <person name="van Vuuren N."/>
            <person name="Yilmaz N."/>
            <person name="Duong T.A."/>
            <person name="van der Merwe N.A."/>
            <person name="Wingfield M.J."/>
            <person name="Wingfield B.D."/>
        </authorList>
    </citation>
    <scope>NUCLEOTIDE SEQUENCE [LARGE SCALE GENOMIC DNA]</scope>
    <source>
        <strain evidence="4 5">CMW 5346</strain>
    </source>
</reference>
<dbReference type="PANTHER" id="PTHR21660">
    <property type="entry name" value="THIOESTERASE SUPERFAMILY MEMBER-RELATED"/>
    <property type="match status" value="1"/>
</dbReference>
<keyword evidence="2" id="KW-0378">Hydrolase</keyword>
<evidence type="ECO:0000256" key="1">
    <source>
        <dbReference type="ARBA" id="ARBA00008324"/>
    </source>
</evidence>
<name>A0ABR3Z9Y7_9PEZI</name>
<feature type="domain" description="Thioesterase" evidence="3">
    <location>
        <begin position="68"/>
        <end position="145"/>
    </location>
</feature>
<comment type="similarity">
    <text evidence="1">Belongs to the thioesterase PaaI family.</text>
</comment>
<dbReference type="InterPro" id="IPR006683">
    <property type="entry name" value="Thioestr_dom"/>
</dbReference>
<gene>
    <name evidence="4" type="ORF">Sste5346_004236</name>
</gene>
<protein>
    <recommendedName>
        <fullName evidence="3">Thioesterase domain-containing protein</fullName>
    </recommendedName>
</protein>
<comment type="caution">
    <text evidence="4">The sequence shown here is derived from an EMBL/GenBank/DDBJ whole genome shotgun (WGS) entry which is preliminary data.</text>
</comment>
<evidence type="ECO:0000259" key="3">
    <source>
        <dbReference type="Pfam" id="PF03061"/>
    </source>
</evidence>
<accession>A0ABR3Z9Y7</accession>